<sequence>MTPKAPLQLATASLATFAATASPAAAYIGPGAGLGAIAVTVALILGVFLLIAGLVWFPLKRMYKSRTRKGASDQTDKGE</sequence>
<keyword evidence="1" id="KW-0472">Membrane</keyword>
<evidence type="ECO:0000256" key="2">
    <source>
        <dbReference type="SAM" id="SignalP"/>
    </source>
</evidence>
<feature type="signal peptide" evidence="2">
    <location>
        <begin position="1"/>
        <end position="26"/>
    </location>
</feature>
<accession>A0ABW4EI46</accession>
<feature type="chain" id="PRO_5045575962" evidence="2">
    <location>
        <begin position="27"/>
        <end position="79"/>
    </location>
</feature>
<feature type="transmembrane region" description="Helical" evidence="1">
    <location>
        <begin position="36"/>
        <end position="59"/>
    </location>
</feature>
<evidence type="ECO:0000313" key="4">
    <source>
        <dbReference type="Proteomes" id="UP001597186"/>
    </source>
</evidence>
<dbReference type="Proteomes" id="UP001597186">
    <property type="component" value="Unassembled WGS sequence"/>
</dbReference>
<evidence type="ECO:0000256" key="1">
    <source>
        <dbReference type="SAM" id="Phobius"/>
    </source>
</evidence>
<organism evidence="3 4">
    <name type="scientific">Lacimonas salitolerans</name>
    <dbReference type="NCBI Taxonomy" id="1323750"/>
    <lineage>
        <taxon>Bacteria</taxon>
        <taxon>Pseudomonadati</taxon>
        <taxon>Pseudomonadota</taxon>
        <taxon>Alphaproteobacteria</taxon>
        <taxon>Rhodobacterales</taxon>
        <taxon>Paracoccaceae</taxon>
        <taxon>Lacimonas</taxon>
    </lineage>
</organism>
<protein>
    <submittedName>
        <fullName evidence="3">Uncharacterized protein</fullName>
    </submittedName>
</protein>
<proteinExistence type="predicted"/>
<comment type="caution">
    <text evidence="3">The sequence shown here is derived from an EMBL/GenBank/DDBJ whole genome shotgun (WGS) entry which is preliminary data.</text>
</comment>
<keyword evidence="4" id="KW-1185">Reference proteome</keyword>
<dbReference type="RefSeq" id="WP_379915818.1">
    <property type="nucleotide sequence ID" value="NZ_JBHUDD010000058.1"/>
</dbReference>
<name>A0ABW4EI46_9RHOB</name>
<evidence type="ECO:0000313" key="3">
    <source>
        <dbReference type="EMBL" id="MFD1510047.1"/>
    </source>
</evidence>
<gene>
    <name evidence="3" type="ORF">ACFTOW_11610</name>
</gene>
<keyword evidence="1" id="KW-0812">Transmembrane</keyword>
<reference evidence="4" key="1">
    <citation type="journal article" date="2019" name="Int. J. Syst. Evol. Microbiol.">
        <title>The Global Catalogue of Microorganisms (GCM) 10K type strain sequencing project: providing services to taxonomists for standard genome sequencing and annotation.</title>
        <authorList>
            <consortium name="The Broad Institute Genomics Platform"/>
            <consortium name="The Broad Institute Genome Sequencing Center for Infectious Disease"/>
            <person name="Wu L."/>
            <person name="Ma J."/>
        </authorList>
    </citation>
    <scope>NUCLEOTIDE SEQUENCE [LARGE SCALE GENOMIC DNA]</scope>
    <source>
        <strain evidence="4">CGMCC 1.12477</strain>
    </source>
</reference>
<keyword evidence="2" id="KW-0732">Signal</keyword>
<dbReference type="EMBL" id="JBHUDD010000058">
    <property type="protein sequence ID" value="MFD1510047.1"/>
    <property type="molecule type" value="Genomic_DNA"/>
</dbReference>
<keyword evidence="1" id="KW-1133">Transmembrane helix</keyword>